<dbReference type="Proteomes" id="UP000247188">
    <property type="component" value="Segment"/>
</dbReference>
<evidence type="ECO:0000313" key="2">
    <source>
        <dbReference type="Proteomes" id="UP000247188"/>
    </source>
</evidence>
<evidence type="ECO:0000313" key="1">
    <source>
        <dbReference type="EMBL" id="AWN05311.1"/>
    </source>
</evidence>
<reference evidence="2" key="1">
    <citation type="submission" date="2018-04" db="EMBL/GenBank/DDBJ databases">
        <authorList>
            <person name="Go L.Y."/>
            <person name="Mitchell J.A."/>
        </authorList>
    </citation>
    <scope>NUCLEOTIDE SEQUENCE [LARGE SCALE GENOMIC DNA]</scope>
</reference>
<keyword evidence="2" id="KW-1185">Reference proteome</keyword>
<accession>A0A2U8UPA9</accession>
<dbReference type="RefSeq" id="YP_010754711.1">
    <property type="nucleotide sequence ID" value="NC_073462.1"/>
</dbReference>
<dbReference type="KEGG" id="vg:80019309"/>
<organism evidence="1 2">
    <name type="scientific">Streptomyces phage Ibantik</name>
    <dbReference type="NCBI Taxonomy" id="2182397"/>
    <lineage>
        <taxon>Viruses</taxon>
        <taxon>Duplodnaviria</taxon>
        <taxon>Heunggongvirae</taxon>
        <taxon>Uroviricota</taxon>
        <taxon>Caudoviricetes</taxon>
        <taxon>Ibantikvirus</taxon>
        <taxon>Ibantikvirus ibantik</taxon>
    </lineage>
</organism>
<dbReference type="GeneID" id="80019309"/>
<gene>
    <name evidence="1" type="primary">89</name>
    <name evidence="1" type="ORF">SEA_IBANTIK_89</name>
</gene>
<name>A0A2U8UPA9_9CAUD</name>
<proteinExistence type="predicted"/>
<dbReference type="EMBL" id="MH155870">
    <property type="protein sequence ID" value="AWN05311.1"/>
    <property type="molecule type" value="Genomic_DNA"/>
</dbReference>
<sequence>MARVVRVIEQVIENACDGCYRKDGSATDSVVEFTLAGKTWFLCKEHEAKLAQQMISVLGDPEENK</sequence>
<protein>
    <submittedName>
        <fullName evidence="1">Uncharacterized protein</fullName>
    </submittedName>
</protein>